<dbReference type="CDD" id="cd17323">
    <property type="entry name" value="MFS_Tpo1_MDR_like"/>
    <property type="match status" value="1"/>
</dbReference>
<keyword evidence="3 7" id="KW-0812">Transmembrane</keyword>
<feature type="domain" description="Major facilitator superfamily (MFS) profile" evidence="8">
    <location>
        <begin position="113"/>
        <end position="540"/>
    </location>
</feature>
<dbReference type="EMBL" id="CP089274">
    <property type="protein sequence ID" value="USP73368.1"/>
    <property type="molecule type" value="Genomic_DNA"/>
</dbReference>
<feature type="region of interest" description="Disordered" evidence="6">
    <location>
        <begin position="23"/>
        <end position="99"/>
    </location>
</feature>
<feature type="transmembrane region" description="Helical" evidence="7">
    <location>
        <begin position="338"/>
        <end position="362"/>
    </location>
</feature>
<evidence type="ECO:0000313" key="10">
    <source>
        <dbReference type="Proteomes" id="UP001056012"/>
    </source>
</evidence>
<name>A0A9Q8Z3N5_CURCL</name>
<dbReference type="FunFam" id="1.20.1250.20:FF:000011">
    <property type="entry name" value="MFS multidrug transporter, putative"/>
    <property type="match status" value="1"/>
</dbReference>
<feature type="transmembrane region" description="Helical" evidence="7">
    <location>
        <begin position="178"/>
        <end position="199"/>
    </location>
</feature>
<evidence type="ECO:0000256" key="1">
    <source>
        <dbReference type="ARBA" id="ARBA00004141"/>
    </source>
</evidence>
<evidence type="ECO:0000256" key="6">
    <source>
        <dbReference type="SAM" id="MobiDB-lite"/>
    </source>
</evidence>
<feature type="transmembrane region" description="Helical" evidence="7">
    <location>
        <begin position="448"/>
        <end position="467"/>
    </location>
</feature>
<evidence type="ECO:0000256" key="5">
    <source>
        <dbReference type="ARBA" id="ARBA00023136"/>
    </source>
</evidence>
<dbReference type="Proteomes" id="UP001056012">
    <property type="component" value="Chromosome 1"/>
</dbReference>
<feature type="compositionally biased region" description="Acidic residues" evidence="6">
    <location>
        <begin position="80"/>
        <end position="99"/>
    </location>
</feature>
<dbReference type="OrthoDB" id="5296287at2759"/>
<comment type="subcellular location">
    <subcellularLocation>
        <location evidence="1">Membrane</location>
        <topology evidence="1">Multi-pass membrane protein</topology>
    </subcellularLocation>
</comment>
<evidence type="ECO:0000256" key="4">
    <source>
        <dbReference type="ARBA" id="ARBA00022989"/>
    </source>
</evidence>
<dbReference type="InterPro" id="IPR011701">
    <property type="entry name" value="MFS"/>
</dbReference>
<dbReference type="Pfam" id="PF07690">
    <property type="entry name" value="MFS_1"/>
    <property type="match status" value="1"/>
</dbReference>
<evidence type="ECO:0000256" key="7">
    <source>
        <dbReference type="SAM" id="Phobius"/>
    </source>
</evidence>
<dbReference type="InterPro" id="IPR020846">
    <property type="entry name" value="MFS_dom"/>
</dbReference>
<evidence type="ECO:0000259" key="8">
    <source>
        <dbReference type="PROSITE" id="PS50850"/>
    </source>
</evidence>
<evidence type="ECO:0000256" key="3">
    <source>
        <dbReference type="ARBA" id="ARBA00022692"/>
    </source>
</evidence>
<proteinExistence type="inferred from homology"/>
<gene>
    <name evidence="9" type="ORF">yc1106_00642</name>
</gene>
<keyword evidence="4 7" id="KW-1133">Transmembrane helix</keyword>
<comment type="similarity">
    <text evidence="2">Belongs to the major facilitator superfamily.</text>
</comment>
<feature type="transmembrane region" description="Helical" evidence="7">
    <location>
        <begin position="382"/>
        <end position="401"/>
    </location>
</feature>
<dbReference type="PANTHER" id="PTHR23502:SF68">
    <property type="entry name" value="MULTIDRUG TRANSPORTER, PUTATIVE (AFU_ORTHOLOGUE AFUA_3G01120)-RELATED"/>
    <property type="match status" value="1"/>
</dbReference>
<organism evidence="9 10">
    <name type="scientific">Curvularia clavata</name>
    <dbReference type="NCBI Taxonomy" id="95742"/>
    <lineage>
        <taxon>Eukaryota</taxon>
        <taxon>Fungi</taxon>
        <taxon>Dikarya</taxon>
        <taxon>Ascomycota</taxon>
        <taxon>Pezizomycotina</taxon>
        <taxon>Dothideomycetes</taxon>
        <taxon>Pleosporomycetidae</taxon>
        <taxon>Pleosporales</taxon>
        <taxon>Pleosporineae</taxon>
        <taxon>Pleosporaceae</taxon>
        <taxon>Curvularia</taxon>
    </lineage>
</organism>
<reference evidence="9" key="1">
    <citation type="submission" date="2021-12" db="EMBL/GenBank/DDBJ databases">
        <title>Curvularia clavata genome.</title>
        <authorList>
            <person name="Cao Y."/>
        </authorList>
    </citation>
    <scope>NUCLEOTIDE SEQUENCE</scope>
    <source>
        <strain evidence="9">Yc1106</strain>
    </source>
</reference>
<accession>A0A9Q8Z3N5</accession>
<feature type="transmembrane region" description="Helical" evidence="7">
    <location>
        <begin position="152"/>
        <end position="171"/>
    </location>
</feature>
<feature type="transmembrane region" description="Helical" evidence="7">
    <location>
        <begin position="205"/>
        <end position="227"/>
    </location>
</feature>
<dbReference type="PROSITE" id="PS50850">
    <property type="entry name" value="MFS"/>
    <property type="match status" value="1"/>
</dbReference>
<feature type="transmembrane region" description="Helical" evidence="7">
    <location>
        <begin position="239"/>
        <end position="262"/>
    </location>
</feature>
<dbReference type="InterPro" id="IPR036259">
    <property type="entry name" value="MFS_trans_sf"/>
</dbReference>
<dbReference type="AlphaFoldDB" id="A0A9Q8Z3N5"/>
<evidence type="ECO:0000313" key="9">
    <source>
        <dbReference type="EMBL" id="USP73368.1"/>
    </source>
</evidence>
<sequence>MARLEPPGLYRHPTKSEIIEQAAAEGHDADIPSNLGSIHQVPSRSSAHSPWKDEKKDDYIAEDKDIEKGNRSSLASSADGSEETEHDPDIIDFDGPDDPENPMNWKASKKWGMVALISAITFLTPLASSQFAPGVPEVMRDFNSTSSLLEGFMVSVYVLGFAFGPLIIAPLSEMYGRLPLYHGCNFLFVIFTIAAAVASNMGQFVVFRFFMGCFGGAPMVLGGGTIADLIPREQRGTAMAVWMMGPTIGPCVGPIIGGFLTVAKGWRWNFWFVAIVAGAFFIMSLIFMSETSAIIILQRKVNRLKASTGNTKLRSKLDTGLTPRQLFKYSIVRPAKMLFLSTICFAISLYIAITYSYLYILFTTFTAVFKGQYGWEGGITGLSFLGLGVGSLIGQFTYIRYGNRIVNKHISRGDFCPEHRLYTMCVGGMFIPAGLFIYGWSVQYQTHFMVPMFATGLIGFGLLMTFMPSATYLVDVFTVHAASAMAASTVLRSLAAAFIPLSSQTMYAQMGYGWGNSMLGFIATLLIPIPFLFIKYGDRIRARSTVKL</sequence>
<feature type="transmembrane region" description="Helical" evidence="7">
    <location>
        <begin position="268"/>
        <end position="297"/>
    </location>
</feature>
<keyword evidence="10" id="KW-1185">Reference proteome</keyword>
<feature type="transmembrane region" description="Helical" evidence="7">
    <location>
        <begin position="513"/>
        <end position="534"/>
    </location>
</feature>
<feature type="compositionally biased region" description="Basic and acidic residues" evidence="6">
    <location>
        <begin position="50"/>
        <end position="70"/>
    </location>
</feature>
<dbReference type="GO" id="GO:0022857">
    <property type="term" value="F:transmembrane transporter activity"/>
    <property type="evidence" value="ECO:0007669"/>
    <property type="project" value="InterPro"/>
</dbReference>
<dbReference type="GO" id="GO:0016020">
    <property type="term" value="C:membrane"/>
    <property type="evidence" value="ECO:0007669"/>
    <property type="project" value="UniProtKB-SubCell"/>
</dbReference>
<dbReference type="PANTHER" id="PTHR23502">
    <property type="entry name" value="MAJOR FACILITATOR SUPERFAMILY"/>
    <property type="match status" value="1"/>
</dbReference>
<dbReference type="SUPFAM" id="SSF103473">
    <property type="entry name" value="MFS general substrate transporter"/>
    <property type="match status" value="1"/>
</dbReference>
<feature type="transmembrane region" description="Helical" evidence="7">
    <location>
        <begin position="111"/>
        <end position="132"/>
    </location>
</feature>
<dbReference type="Gene3D" id="1.20.1250.20">
    <property type="entry name" value="MFS general substrate transporter like domains"/>
    <property type="match status" value="1"/>
</dbReference>
<feature type="compositionally biased region" description="Polar residues" evidence="6">
    <location>
        <begin position="34"/>
        <end position="48"/>
    </location>
</feature>
<evidence type="ECO:0000256" key="2">
    <source>
        <dbReference type="ARBA" id="ARBA00008335"/>
    </source>
</evidence>
<feature type="transmembrane region" description="Helical" evidence="7">
    <location>
        <begin position="479"/>
        <end position="501"/>
    </location>
</feature>
<dbReference type="VEuPathDB" id="FungiDB:yc1106_00642"/>
<feature type="transmembrane region" description="Helical" evidence="7">
    <location>
        <begin position="421"/>
        <end position="442"/>
    </location>
</feature>
<protein>
    <submittedName>
        <fullName evidence="9">MFS general substrate transporter</fullName>
    </submittedName>
</protein>
<keyword evidence="5 7" id="KW-0472">Membrane</keyword>